<evidence type="ECO:0000313" key="3">
    <source>
        <dbReference type="EMBL" id="HHJ80300.1"/>
    </source>
</evidence>
<dbReference type="Pfam" id="PF13719">
    <property type="entry name" value="Zn_ribbon_5"/>
    <property type="match status" value="1"/>
</dbReference>
<dbReference type="AlphaFoldDB" id="A0A832N4V1"/>
<dbReference type="Proteomes" id="UP000885832">
    <property type="component" value="Unassembled WGS sequence"/>
</dbReference>
<comment type="caution">
    <text evidence="3">The sequence shown here is derived from an EMBL/GenBank/DDBJ whole genome shotgun (WGS) entry which is preliminary data.</text>
</comment>
<feature type="region of interest" description="Disordered" evidence="1">
    <location>
        <begin position="63"/>
        <end position="90"/>
    </location>
</feature>
<sequence length="262" mass="29187">MYTHCPHCDTYFRISSEQIKSANGDVRCGRCFGSFNAIKNLADEPPTTTDDSPASPAKEIADNVAENTSPPAEAVVKNRQSKAEESEQTHSQQIIEEFHWQATAQPEGKRLVWTLLSLPLLALLGLQYVYYNLDQLAQNSQYRPALSSLCSVTGCELPLFKSPQQIELTHRDIRAHDKKKDVLVVKAVIINQADITQAFPIMQLSMQDITGHTMAGRRFLPSEYLVDTTSVNTGIGAQQSQQIQLELIDPGKEAVGFEFDFM</sequence>
<name>A0A832N4V1_9GAMM</name>
<evidence type="ECO:0000259" key="2">
    <source>
        <dbReference type="Pfam" id="PF13719"/>
    </source>
</evidence>
<dbReference type="EMBL" id="DRNF01000100">
    <property type="protein sequence ID" value="HHJ80300.1"/>
    <property type="molecule type" value="Genomic_DNA"/>
</dbReference>
<evidence type="ECO:0000256" key="1">
    <source>
        <dbReference type="SAM" id="MobiDB-lite"/>
    </source>
</evidence>
<dbReference type="NCBIfam" id="TIGR02098">
    <property type="entry name" value="MJ0042_CXXC"/>
    <property type="match status" value="1"/>
</dbReference>
<gene>
    <name evidence="3" type="ORF">ENJ65_01550</name>
</gene>
<dbReference type="InterPro" id="IPR021834">
    <property type="entry name" value="DUF3426"/>
</dbReference>
<reference evidence="3" key="1">
    <citation type="journal article" date="2020" name="mSystems">
        <title>Genome- and Community-Level Interaction Insights into Carbon Utilization and Element Cycling Functions of Hydrothermarchaeota in Hydrothermal Sediment.</title>
        <authorList>
            <person name="Zhou Z."/>
            <person name="Liu Y."/>
            <person name="Xu W."/>
            <person name="Pan J."/>
            <person name="Luo Z.H."/>
            <person name="Li M."/>
        </authorList>
    </citation>
    <scope>NUCLEOTIDE SEQUENCE [LARGE SCALE GENOMIC DNA]</scope>
    <source>
        <strain evidence="3">HyVt-505</strain>
    </source>
</reference>
<dbReference type="InterPro" id="IPR011723">
    <property type="entry name" value="Znf/thioredoxin_put"/>
</dbReference>
<dbReference type="Pfam" id="PF11906">
    <property type="entry name" value="DUF3426"/>
    <property type="match status" value="1"/>
</dbReference>
<organism evidence="3">
    <name type="scientific">Candidatus Tenderia electrophaga</name>
    <dbReference type="NCBI Taxonomy" id="1748243"/>
    <lineage>
        <taxon>Bacteria</taxon>
        <taxon>Pseudomonadati</taxon>
        <taxon>Pseudomonadota</taxon>
        <taxon>Gammaproteobacteria</taxon>
        <taxon>Candidatus Tenderiales</taxon>
        <taxon>Candidatus Tenderiaceae</taxon>
        <taxon>Candidatus Tenderia</taxon>
    </lineage>
</organism>
<protein>
    <submittedName>
        <fullName evidence="3">DUF3426 domain-containing protein</fullName>
    </submittedName>
</protein>
<accession>A0A832N4V1</accession>
<feature type="domain" description="Zinc finger/thioredoxin putative" evidence="2">
    <location>
        <begin position="1"/>
        <end position="35"/>
    </location>
</feature>
<proteinExistence type="predicted"/>